<dbReference type="SUPFAM" id="SSF48371">
    <property type="entry name" value="ARM repeat"/>
    <property type="match status" value="1"/>
</dbReference>
<dbReference type="InterPro" id="IPR011989">
    <property type="entry name" value="ARM-like"/>
</dbReference>
<gene>
    <name evidence="1" type="ORF">EXU48_12815</name>
</gene>
<dbReference type="InterPro" id="IPR016024">
    <property type="entry name" value="ARM-type_fold"/>
</dbReference>
<dbReference type="Pfam" id="PF13646">
    <property type="entry name" value="HEAT_2"/>
    <property type="match status" value="1"/>
</dbReference>
<reference evidence="1 2" key="1">
    <citation type="submission" date="2019-03" db="EMBL/GenBank/DDBJ databases">
        <title>Genomic features of bacteria from cold environments.</title>
        <authorList>
            <person name="Shen L."/>
        </authorList>
    </citation>
    <scope>NUCLEOTIDE SEQUENCE [LARGE SCALE GENOMIC DNA]</scope>
    <source>
        <strain evidence="2">T3246-1</strain>
    </source>
</reference>
<name>A0ABY2E2Q6_9MICO</name>
<dbReference type="Proteomes" id="UP000504882">
    <property type="component" value="Unassembled WGS sequence"/>
</dbReference>
<sequence>MTVTMQDVRRILDPEEPRYDRIPALGPQALPHLRELAAGDDPMLASKAVFAASMLEGATGAPVVDAGAHHEDPIVRVAAAAATQNLPAEEAGAVLRDLVGDDDSGVRKVALASAPRPDPGPSVSA</sequence>
<dbReference type="EMBL" id="SMNA01000006">
    <property type="protein sequence ID" value="TDE92446.1"/>
    <property type="molecule type" value="Genomic_DNA"/>
</dbReference>
<proteinExistence type="predicted"/>
<protein>
    <submittedName>
        <fullName evidence="1">HEAT repeat domain-containing protein</fullName>
    </submittedName>
</protein>
<comment type="caution">
    <text evidence="1">The sequence shown here is derived from an EMBL/GenBank/DDBJ whole genome shotgun (WGS) entry which is preliminary data.</text>
</comment>
<accession>A0ABY2E2Q6</accession>
<dbReference type="Gene3D" id="1.25.10.10">
    <property type="entry name" value="Leucine-rich Repeat Variant"/>
    <property type="match status" value="1"/>
</dbReference>
<evidence type="ECO:0000313" key="1">
    <source>
        <dbReference type="EMBL" id="TDE92446.1"/>
    </source>
</evidence>
<organism evidence="1 2">
    <name type="scientific">Occultella glacieicola</name>
    <dbReference type="NCBI Taxonomy" id="2518684"/>
    <lineage>
        <taxon>Bacteria</taxon>
        <taxon>Bacillati</taxon>
        <taxon>Actinomycetota</taxon>
        <taxon>Actinomycetes</taxon>
        <taxon>Micrococcales</taxon>
        <taxon>Ruaniaceae</taxon>
        <taxon>Occultella</taxon>
    </lineage>
</organism>
<keyword evidence="2" id="KW-1185">Reference proteome</keyword>
<evidence type="ECO:0000313" key="2">
    <source>
        <dbReference type="Proteomes" id="UP000504882"/>
    </source>
</evidence>
<dbReference type="RefSeq" id="WP_133108076.1">
    <property type="nucleotide sequence ID" value="NZ_SMNA01000006.1"/>
</dbReference>